<evidence type="ECO:0000256" key="3">
    <source>
        <dbReference type="ARBA" id="ARBA00023274"/>
    </source>
</evidence>
<dbReference type="NCBIfam" id="TIGR01011">
    <property type="entry name" value="rpsB_bact"/>
    <property type="match status" value="1"/>
</dbReference>
<keyword evidence="5" id="KW-1185">Reference proteome</keyword>
<dbReference type="InterPro" id="IPR001865">
    <property type="entry name" value="Ribosomal_uS2"/>
</dbReference>
<dbReference type="AlphaFoldDB" id="A0A0D7B7S6"/>
<dbReference type="PANTHER" id="PTHR12534">
    <property type="entry name" value="30S RIBOSOMAL PROTEIN S2 PROKARYOTIC AND ORGANELLAR"/>
    <property type="match status" value="1"/>
</dbReference>
<gene>
    <name evidence="4" type="ORF">CYLTODRAFT_398940</name>
</gene>
<dbReference type="GO" id="GO:0003735">
    <property type="term" value="F:structural constituent of ribosome"/>
    <property type="evidence" value="ECO:0007669"/>
    <property type="project" value="InterPro"/>
</dbReference>
<dbReference type="InterPro" id="IPR023591">
    <property type="entry name" value="Ribosomal_uS2_flav_dom_sf"/>
</dbReference>
<protein>
    <submittedName>
        <fullName evidence="4">Ribosomal protein S2</fullName>
    </submittedName>
</protein>
<evidence type="ECO:0000256" key="2">
    <source>
        <dbReference type="ARBA" id="ARBA00022980"/>
    </source>
</evidence>
<dbReference type="Pfam" id="PF00318">
    <property type="entry name" value="Ribosomal_S2"/>
    <property type="match status" value="2"/>
</dbReference>
<dbReference type="HAMAP" id="MF_00291_B">
    <property type="entry name" value="Ribosomal_uS2_B"/>
    <property type="match status" value="1"/>
</dbReference>
<dbReference type="GO" id="GO:0006412">
    <property type="term" value="P:translation"/>
    <property type="evidence" value="ECO:0007669"/>
    <property type="project" value="InterPro"/>
</dbReference>
<dbReference type="PANTHER" id="PTHR12534:SF0">
    <property type="entry name" value="SMALL RIBOSOMAL SUBUNIT PROTEIN US2M"/>
    <property type="match status" value="1"/>
</dbReference>
<dbReference type="InterPro" id="IPR005706">
    <property type="entry name" value="Ribosomal_uS2_bac/mit/plastid"/>
</dbReference>
<dbReference type="PRINTS" id="PR00395">
    <property type="entry name" value="RIBOSOMALS2"/>
</dbReference>
<dbReference type="Gene3D" id="3.40.50.10490">
    <property type="entry name" value="Glucose-6-phosphate isomerase like protein, domain 1"/>
    <property type="match status" value="1"/>
</dbReference>
<accession>A0A0D7B7S6</accession>
<dbReference type="OrthoDB" id="2320368at2759"/>
<dbReference type="Proteomes" id="UP000054007">
    <property type="component" value="Unassembled WGS sequence"/>
</dbReference>
<dbReference type="GO" id="GO:0005763">
    <property type="term" value="C:mitochondrial small ribosomal subunit"/>
    <property type="evidence" value="ECO:0007669"/>
    <property type="project" value="TreeGrafter"/>
</dbReference>
<evidence type="ECO:0000256" key="1">
    <source>
        <dbReference type="ARBA" id="ARBA00006242"/>
    </source>
</evidence>
<organism evidence="4 5">
    <name type="scientific">Cylindrobasidium torrendii FP15055 ss-10</name>
    <dbReference type="NCBI Taxonomy" id="1314674"/>
    <lineage>
        <taxon>Eukaryota</taxon>
        <taxon>Fungi</taxon>
        <taxon>Dikarya</taxon>
        <taxon>Basidiomycota</taxon>
        <taxon>Agaricomycotina</taxon>
        <taxon>Agaricomycetes</taxon>
        <taxon>Agaricomycetidae</taxon>
        <taxon>Agaricales</taxon>
        <taxon>Marasmiineae</taxon>
        <taxon>Physalacriaceae</taxon>
        <taxon>Cylindrobasidium</taxon>
    </lineage>
</organism>
<comment type="similarity">
    <text evidence="1">Belongs to the universal ribosomal protein uS2 family.</text>
</comment>
<dbReference type="STRING" id="1314674.A0A0D7B7S6"/>
<reference evidence="4 5" key="1">
    <citation type="journal article" date="2015" name="Fungal Genet. Biol.">
        <title>Evolution of novel wood decay mechanisms in Agaricales revealed by the genome sequences of Fistulina hepatica and Cylindrobasidium torrendii.</title>
        <authorList>
            <person name="Floudas D."/>
            <person name="Held B.W."/>
            <person name="Riley R."/>
            <person name="Nagy L.G."/>
            <person name="Koehler G."/>
            <person name="Ransdell A.S."/>
            <person name="Younus H."/>
            <person name="Chow J."/>
            <person name="Chiniquy J."/>
            <person name="Lipzen A."/>
            <person name="Tritt A."/>
            <person name="Sun H."/>
            <person name="Haridas S."/>
            <person name="LaButti K."/>
            <person name="Ohm R.A."/>
            <person name="Kues U."/>
            <person name="Blanchette R.A."/>
            <person name="Grigoriev I.V."/>
            <person name="Minto R.E."/>
            <person name="Hibbett D.S."/>
        </authorList>
    </citation>
    <scope>NUCLEOTIDE SEQUENCE [LARGE SCALE GENOMIC DNA]</scope>
    <source>
        <strain evidence="4 5">FP15055 ss-10</strain>
    </source>
</reference>
<dbReference type="SUPFAM" id="SSF52313">
    <property type="entry name" value="Ribosomal protein S2"/>
    <property type="match status" value="1"/>
</dbReference>
<keyword evidence="3" id="KW-0687">Ribonucleoprotein</keyword>
<dbReference type="EMBL" id="KN880559">
    <property type="protein sequence ID" value="KIY66275.1"/>
    <property type="molecule type" value="Genomic_DNA"/>
</dbReference>
<proteinExistence type="inferred from homology"/>
<dbReference type="PROSITE" id="PS00962">
    <property type="entry name" value="RIBOSOMAL_S2_1"/>
    <property type="match status" value="1"/>
</dbReference>
<dbReference type="InterPro" id="IPR018130">
    <property type="entry name" value="Ribosomal_uS2_CS"/>
</dbReference>
<evidence type="ECO:0000313" key="5">
    <source>
        <dbReference type="Proteomes" id="UP000054007"/>
    </source>
</evidence>
<keyword evidence="2 4" id="KW-0689">Ribosomal protein</keyword>
<evidence type="ECO:0000313" key="4">
    <source>
        <dbReference type="EMBL" id="KIY66275.1"/>
    </source>
</evidence>
<sequence length="355" mass="39356">MFPSRAPSQTIFKQVLGRRGVSTHTERHLGNVGDWTEFQAERHARTRLKNSLEGYGSAQNKSNTWTPGKAASAASSETTLSALVAAGAHMGHHTSRMNPNFMAYAYGERAGITVIDLEHTLPLLRRAARVTRAIAREGGSILFVGTRPDLRPLVENAAGRIGHTGYHVGGRWLPGMFTNRANFFGKDRLENLDLLPDLVVFLNPLANLTAIRECATEHIPTIGIIDSNADPRLVMYAIPANDESVRTAELISGVLSVAGREGAMERWASLNQQRSRRLTPQEVEEKKLTRLMEAWRPTKPHSWSQVKAAKPLREGEWSWDVTEKSEKKAPIGFRTQLVNFTKFVRDGAEGEDTDA</sequence>
<dbReference type="CDD" id="cd01425">
    <property type="entry name" value="RPS2"/>
    <property type="match status" value="1"/>
</dbReference>
<name>A0A0D7B7S6_9AGAR</name>